<dbReference type="InterPro" id="IPR001077">
    <property type="entry name" value="COMT_C"/>
</dbReference>
<dbReference type="InterPro" id="IPR029063">
    <property type="entry name" value="SAM-dependent_MTases_sf"/>
</dbReference>
<comment type="caution">
    <text evidence="6">The sequence shown here is derived from an EMBL/GenBank/DDBJ whole genome shotgun (WGS) entry which is preliminary data.</text>
</comment>
<dbReference type="Proteomes" id="UP001596972">
    <property type="component" value="Unassembled WGS sequence"/>
</dbReference>
<dbReference type="InterPro" id="IPR012967">
    <property type="entry name" value="COMT_dimerisation"/>
</dbReference>
<organism evidence="6 7">
    <name type="scientific">Actinomadura sediminis</name>
    <dbReference type="NCBI Taxonomy" id="1038904"/>
    <lineage>
        <taxon>Bacteria</taxon>
        <taxon>Bacillati</taxon>
        <taxon>Actinomycetota</taxon>
        <taxon>Actinomycetes</taxon>
        <taxon>Streptosporangiales</taxon>
        <taxon>Thermomonosporaceae</taxon>
        <taxon>Actinomadura</taxon>
    </lineage>
</organism>
<dbReference type="Gene3D" id="1.10.10.10">
    <property type="entry name" value="Winged helix-like DNA-binding domain superfamily/Winged helix DNA-binding domain"/>
    <property type="match status" value="1"/>
</dbReference>
<feature type="domain" description="O-methyltransferase dimerisation" evidence="5">
    <location>
        <begin position="15"/>
        <end position="86"/>
    </location>
</feature>
<dbReference type="InterPro" id="IPR036388">
    <property type="entry name" value="WH-like_DNA-bd_sf"/>
</dbReference>
<keyword evidence="7" id="KW-1185">Reference proteome</keyword>
<dbReference type="EMBL" id="JBHTJA010000011">
    <property type="protein sequence ID" value="MFD0900462.1"/>
    <property type="molecule type" value="Genomic_DNA"/>
</dbReference>
<keyword evidence="2" id="KW-0808">Transferase</keyword>
<feature type="domain" description="O-methyltransferase C-terminal" evidence="4">
    <location>
        <begin position="111"/>
        <end position="321"/>
    </location>
</feature>
<evidence type="ECO:0000313" key="7">
    <source>
        <dbReference type="Proteomes" id="UP001596972"/>
    </source>
</evidence>
<dbReference type="InterPro" id="IPR036390">
    <property type="entry name" value="WH_DNA-bd_sf"/>
</dbReference>
<accession>A0ABW3EJX2</accession>
<evidence type="ECO:0000259" key="4">
    <source>
        <dbReference type="Pfam" id="PF00891"/>
    </source>
</evidence>
<dbReference type="RefSeq" id="WP_378297465.1">
    <property type="nucleotide sequence ID" value="NZ_JBHTJA010000011.1"/>
</dbReference>
<proteinExistence type="predicted"/>
<evidence type="ECO:0000313" key="6">
    <source>
        <dbReference type="EMBL" id="MFD0900462.1"/>
    </source>
</evidence>
<dbReference type="GO" id="GO:0008168">
    <property type="term" value="F:methyltransferase activity"/>
    <property type="evidence" value="ECO:0007669"/>
    <property type="project" value="UniProtKB-KW"/>
</dbReference>
<dbReference type="Pfam" id="PF00891">
    <property type="entry name" value="Methyltransf_2"/>
    <property type="match status" value="1"/>
</dbReference>
<sequence>MTSSADRERIFTLLYSNIAGQALAVALDLEIPDEIGAGRTDPADLARSLGADETNLTRLLKALAALGLCTEDGDGHFTLTGSGELLRTTHPHSLADLAALTTVHIADLVGWRELKSAVLTGRCAFKERNGLDFFGYLNAHPELYRSLNLAMRSGSQVIAKEIAAAYDFPEGATVMDVGGGDGTLLSAILAAHPRLKGMLFDTAAGVAQAEATLGEAHVASRCTVTAGDFFESVPRGARIYMLKSVLHDWDDTAAREILRNCRAAIPDDGRLLIFEPVLDTSGAGSGTLYSRLSDLNMMNALGGRERTREDFEDLCRAAGFEVARVGRLDPVDISLIEAVPGGRPSAEGAR</sequence>
<dbReference type="PIRSF" id="PIRSF005739">
    <property type="entry name" value="O-mtase"/>
    <property type="match status" value="1"/>
</dbReference>
<evidence type="ECO:0000259" key="5">
    <source>
        <dbReference type="Pfam" id="PF08100"/>
    </source>
</evidence>
<dbReference type="Gene3D" id="3.40.50.150">
    <property type="entry name" value="Vaccinia Virus protein VP39"/>
    <property type="match status" value="1"/>
</dbReference>
<dbReference type="PANTHER" id="PTHR43712:SF2">
    <property type="entry name" value="O-METHYLTRANSFERASE CICE"/>
    <property type="match status" value="1"/>
</dbReference>
<evidence type="ECO:0000256" key="1">
    <source>
        <dbReference type="ARBA" id="ARBA00022603"/>
    </source>
</evidence>
<dbReference type="Gene3D" id="1.10.287.1350">
    <property type="match status" value="1"/>
</dbReference>
<evidence type="ECO:0000256" key="3">
    <source>
        <dbReference type="ARBA" id="ARBA00022691"/>
    </source>
</evidence>
<dbReference type="Pfam" id="PF08100">
    <property type="entry name" value="Dimerisation"/>
    <property type="match status" value="1"/>
</dbReference>
<dbReference type="PANTHER" id="PTHR43712">
    <property type="entry name" value="PUTATIVE (AFU_ORTHOLOGUE AFUA_4G14580)-RELATED"/>
    <property type="match status" value="1"/>
</dbReference>
<protein>
    <submittedName>
        <fullName evidence="6">Methyltransferase</fullName>
    </submittedName>
</protein>
<dbReference type="SUPFAM" id="SSF53335">
    <property type="entry name" value="S-adenosyl-L-methionine-dependent methyltransferases"/>
    <property type="match status" value="1"/>
</dbReference>
<dbReference type="GO" id="GO:0032259">
    <property type="term" value="P:methylation"/>
    <property type="evidence" value="ECO:0007669"/>
    <property type="project" value="UniProtKB-KW"/>
</dbReference>
<dbReference type="SUPFAM" id="SSF46785">
    <property type="entry name" value="Winged helix' DNA-binding domain"/>
    <property type="match status" value="1"/>
</dbReference>
<name>A0ABW3EJX2_9ACTN</name>
<dbReference type="InterPro" id="IPR016461">
    <property type="entry name" value="COMT-like"/>
</dbReference>
<reference evidence="7" key="1">
    <citation type="journal article" date="2019" name="Int. J. Syst. Evol. Microbiol.">
        <title>The Global Catalogue of Microorganisms (GCM) 10K type strain sequencing project: providing services to taxonomists for standard genome sequencing and annotation.</title>
        <authorList>
            <consortium name="The Broad Institute Genomics Platform"/>
            <consortium name="The Broad Institute Genome Sequencing Center for Infectious Disease"/>
            <person name="Wu L."/>
            <person name="Ma J."/>
        </authorList>
    </citation>
    <scope>NUCLEOTIDE SEQUENCE [LARGE SCALE GENOMIC DNA]</scope>
    <source>
        <strain evidence="7">JCM 31202</strain>
    </source>
</reference>
<dbReference type="PROSITE" id="PS51683">
    <property type="entry name" value="SAM_OMT_II"/>
    <property type="match status" value="1"/>
</dbReference>
<keyword evidence="3" id="KW-0949">S-adenosyl-L-methionine</keyword>
<keyword evidence="1 6" id="KW-0489">Methyltransferase</keyword>
<evidence type="ECO:0000256" key="2">
    <source>
        <dbReference type="ARBA" id="ARBA00022679"/>
    </source>
</evidence>
<gene>
    <name evidence="6" type="ORF">ACFQ11_08685</name>
</gene>